<name>A0A0W8E1K8_9ZZZZ</name>
<dbReference type="InterPro" id="IPR036250">
    <property type="entry name" value="AcylCo_DH-like_C"/>
</dbReference>
<dbReference type="InterPro" id="IPR004925">
    <property type="entry name" value="HpaB/PvcC/4-BUDH"/>
</dbReference>
<keyword evidence="2" id="KW-0274">FAD</keyword>
<evidence type="ECO:0000256" key="2">
    <source>
        <dbReference type="ARBA" id="ARBA00022827"/>
    </source>
</evidence>
<dbReference type="PIRSF" id="PIRSF000331">
    <property type="entry name" value="HpaA_HpaB"/>
    <property type="match status" value="1"/>
</dbReference>
<accession>A0A0W8E1K8</accession>
<evidence type="ECO:0000256" key="3">
    <source>
        <dbReference type="ARBA" id="ARBA00023002"/>
    </source>
</evidence>
<dbReference type="InterPro" id="IPR024719">
    <property type="entry name" value="HpaB/PvcC/4-BUDH_C"/>
</dbReference>
<evidence type="ECO:0000259" key="5">
    <source>
        <dbReference type="Pfam" id="PF11794"/>
    </source>
</evidence>
<comment type="caution">
    <text evidence="6">The sequence shown here is derived from an EMBL/GenBank/DDBJ whole genome shotgun (WGS) entry which is preliminary data.</text>
</comment>
<dbReference type="Gene3D" id="2.40.110.10">
    <property type="entry name" value="Butyryl-CoA Dehydrogenase, subunit A, domain 2"/>
    <property type="match status" value="1"/>
</dbReference>
<keyword evidence="3 6" id="KW-0560">Oxidoreductase</keyword>
<feature type="domain" description="HpaB/PvcC/4-BUDH N-terminal" evidence="5">
    <location>
        <begin position="5"/>
        <end position="275"/>
    </location>
</feature>
<dbReference type="InterPro" id="IPR024674">
    <property type="entry name" value="HpaB/PvcC/4-BUDH_N"/>
</dbReference>
<dbReference type="Pfam" id="PF11794">
    <property type="entry name" value="HpaB_N"/>
    <property type="match status" value="1"/>
</dbReference>
<protein>
    <submittedName>
        <fullName evidence="6">4-hydroxyphenylacetate 3-monooxygenase</fullName>
        <ecNumber evidence="6">1.14.14.9</ecNumber>
    </submittedName>
</protein>
<dbReference type="Gene3D" id="1.10.3140.10">
    <property type="entry name" value="4-hydroxybutyryl-coa dehydratase, domain 1"/>
    <property type="match status" value="1"/>
</dbReference>
<feature type="domain" description="HpaB/PvcC/4-BUDH C-terminal" evidence="4">
    <location>
        <begin position="285"/>
        <end position="478"/>
    </location>
</feature>
<evidence type="ECO:0000259" key="4">
    <source>
        <dbReference type="Pfam" id="PF03241"/>
    </source>
</evidence>
<sequence length="483" mass="52756">MKSSEQYKEDIRNMNPVVYAFGERVEQVVDHPAFTPTLNSIALTYKMAREKENENLMTAKSPFTGKMTNRFLHICQSPDDLIKRGELSKVLTPFHGACIGARCAGTGALNTLYAITYDIDKKFGSDYHQRFIKFLEYVQNEDLVCSGMVTDAKGDRSLAPGQQMDPDVYLHVVETRADGIVVRGAKAHQSGAALAHFNIVIPTTSLNEKEKEFAVAFAVPANAPGIIHISEAPAPNARRLQSNDEMDFGNFNYGVHGSTLVVFDNVFIPKEMVFMCGEWEFTGIMAASFGTFQRLATACCKSGHCDLLYGAAAVAAEYNGCDKMGHIRDKIVEMSFQSALAYGTAIAAGYKARAHASGVYFPDAQLSNAAKLQAVDAVWLASKLATEITGGIICTAPCQKDFDHPDIAEYVTKYFKGRADISTENRVRITRLVEYLVGQGSIIPTESSHGGGPAAVQRLVMRQASNLSYLKGQAIKMAGIKHE</sequence>
<keyword evidence="6" id="KW-0503">Monooxygenase</keyword>
<reference evidence="6" key="1">
    <citation type="journal article" date="2015" name="Proc. Natl. Acad. Sci. U.S.A.">
        <title>Networks of energetic and metabolic interactions define dynamics in microbial communities.</title>
        <authorList>
            <person name="Embree M."/>
            <person name="Liu J.K."/>
            <person name="Al-Bassam M.M."/>
            <person name="Zengler K."/>
        </authorList>
    </citation>
    <scope>NUCLEOTIDE SEQUENCE</scope>
</reference>
<dbReference type="PANTHER" id="PTHR36117">
    <property type="entry name" value="4-HYDROXYPHENYLACETATE 3-MONOOXYGENASE-RELATED"/>
    <property type="match status" value="1"/>
</dbReference>
<evidence type="ECO:0000256" key="1">
    <source>
        <dbReference type="ARBA" id="ARBA00022630"/>
    </source>
</evidence>
<dbReference type="GO" id="GO:0052881">
    <property type="term" value="F:4-hydroxyphenylacetate 3-monooxygenase activity"/>
    <property type="evidence" value="ECO:0007669"/>
    <property type="project" value="UniProtKB-EC"/>
</dbReference>
<dbReference type="EMBL" id="LNQE01001922">
    <property type="protein sequence ID" value="KUG02361.1"/>
    <property type="molecule type" value="Genomic_DNA"/>
</dbReference>
<dbReference type="Gene3D" id="1.20.140.10">
    <property type="entry name" value="Butyryl-CoA Dehydrogenase, subunit A, domain 3"/>
    <property type="match status" value="1"/>
</dbReference>
<dbReference type="PANTHER" id="PTHR36117:SF3">
    <property type="entry name" value="4-HYDROXYPHENYLACETATE 3-MONOOXYGENASE-RELATED"/>
    <property type="match status" value="1"/>
</dbReference>
<keyword evidence="1" id="KW-0285">Flavoprotein</keyword>
<dbReference type="SUPFAM" id="SSF47203">
    <property type="entry name" value="Acyl-CoA dehydrogenase C-terminal domain-like"/>
    <property type="match status" value="1"/>
</dbReference>
<dbReference type="Pfam" id="PF03241">
    <property type="entry name" value="HpaB"/>
    <property type="match status" value="1"/>
</dbReference>
<dbReference type="InterPro" id="IPR009100">
    <property type="entry name" value="AcylCoA_DH/oxidase_NM_dom_sf"/>
</dbReference>
<dbReference type="EC" id="1.14.14.9" evidence="6"/>
<proteinExistence type="predicted"/>
<dbReference type="InterPro" id="IPR046373">
    <property type="entry name" value="Acyl-CoA_Oxase/DH_mid-dom_sf"/>
</dbReference>
<dbReference type="SUPFAM" id="SSF56645">
    <property type="entry name" value="Acyl-CoA dehydrogenase NM domain-like"/>
    <property type="match status" value="1"/>
</dbReference>
<evidence type="ECO:0000313" key="6">
    <source>
        <dbReference type="EMBL" id="KUG02361.1"/>
    </source>
</evidence>
<dbReference type="AlphaFoldDB" id="A0A0W8E1K8"/>
<organism evidence="6">
    <name type="scientific">hydrocarbon metagenome</name>
    <dbReference type="NCBI Taxonomy" id="938273"/>
    <lineage>
        <taxon>unclassified sequences</taxon>
        <taxon>metagenomes</taxon>
        <taxon>ecological metagenomes</taxon>
    </lineage>
</organism>
<gene>
    <name evidence="6" type="ORF">ASZ90_020262</name>
</gene>
<dbReference type="GO" id="GO:0016627">
    <property type="term" value="F:oxidoreductase activity, acting on the CH-CH group of donors"/>
    <property type="evidence" value="ECO:0007669"/>
    <property type="project" value="InterPro"/>
</dbReference>